<feature type="binding site" evidence="3">
    <location>
        <position position="93"/>
    </location>
    <ligand>
        <name>a divalent metal cation</name>
        <dbReference type="ChEBI" id="CHEBI:60240"/>
        <label>1</label>
    </ligand>
</feature>
<dbReference type="SUPFAM" id="SSF51556">
    <property type="entry name" value="Metallo-dependent hydrolases"/>
    <property type="match status" value="1"/>
</dbReference>
<dbReference type="PANTHER" id="PTHR46124">
    <property type="entry name" value="D-AMINOACYL-TRNA DEACYLASE"/>
    <property type="match status" value="1"/>
</dbReference>
<dbReference type="NCBIfam" id="TIGR00010">
    <property type="entry name" value="YchF/TatD family DNA exonuclease"/>
    <property type="match status" value="1"/>
</dbReference>
<dbReference type="InterPro" id="IPR032466">
    <property type="entry name" value="Metal_Hydrolase"/>
</dbReference>
<dbReference type="EMBL" id="CYYA01000003">
    <property type="protein sequence ID" value="CUM82673.1"/>
    <property type="molecule type" value="Genomic_DNA"/>
</dbReference>
<dbReference type="InterPro" id="IPR018228">
    <property type="entry name" value="DNase_TatD-rel_CS"/>
</dbReference>
<dbReference type="Pfam" id="PF01026">
    <property type="entry name" value="TatD_DNase"/>
    <property type="match status" value="1"/>
</dbReference>
<dbReference type="GO" id="GO:0016788">
    <property type="term" value="F:hydrolase activity, acting on ester bonds"/>
    <property type="evidence" value="ECO:0007669"/>
    <property type="project" value="InterPro"/>
</dbReference>
<dbReference type="PROSITE" id="PS01091">
    <property type="entry name" value="TATD_3"/>
    <property type="match status" value="1"/>
</dbReference>
<dbReference type="GO" id="GO:0046872">
    <property type="term" value="F:metal ion binding"/>
    <property type="evidence" value="ECO:0007669"/>
    <property type="project" value="UniProtKB-KW"/>
</dbReference>
<dbReference type="EC" id="3.1.21.-" evidence="4"/>
<accession>A0A173RXD1</accession>
<keyword evidence="2 4" id="KW-0378">Hydrolase</keyword>
<feature type="binding site" evidence="3">
    <location>
        <position position="8"/>
    </location>
    <ligand>
        <name>a divalent metal cation</name>
        <dbReference type="ChEBI" id="CHEBI:60240"/>
        <label>1</label>
    </ligand>
</feature>
<dbReference type="OrthoDB" id="9810005at2"/>
<evidence type="ECO:0000313" key="5">
    <source>
        <dbReference type="Proteomes" id="UP000095492"/>
    </source>
</evidence>
<protein>
    <submittedName>
        <fullName evidence="4">Uncharacterized deoxyribonuclease YcfH</fullName>
        <ecNumber evidence="4">3.1.21.-</ecNumber>
    </submittedName>
</protein>
<name>A0A173RXD1_EUBRA</name>
<dbReference type="GO" id="GO:0004536">
    <property type="term" value="F:DNA nuclease activity"/>
    <property type="evidence" value="ECO:0007669"/>
    <property type="project" value="InterPro"/>
</dbReference>
<feature type="binding site" evidence="3">
    <location>
        <position position="203"/>
    </location>
    <ligand>
        <name>a divalent metal cation</name>
        <dbReference type="ChEBI" id="CHEBI:60240"/>
        <label>1</label>
    </ligand>
</feature>
<dbReference type="GeneID" id="97392160"/>
<reference evidence="4 5" key="1">
    <citation type="submission" date="2015-09" db="EMBL/GenBank/DDBJ databases">
        <authorList>
            <consortium name="Pathogen Informatics"/>
        </authorList>
    </citation>
    <scope>NUCLEOTIDE SEQUENCE [LARGE SCALE GENOMIC DNA]</scope>
    <source>
        <strain evidence="4 5">2789STDY5608891</strain>
    </source>
</reference>
<dbReference type="Proteomes" id="UP000095492">
    <property type="component" value="Unassembled WGS sequence"/>
</dbReference>
<feature type="binding site" evidence="3">
    <location>
        <position position="129"/>
    </location>
    <ligand>
        <name>a divalent metal cation</name>
        <dbReference type="ChEBI" id="CHEBI:60240"/>
        <label>2</label>
    </ligand>
</feature>
<dbReference type="InterPro" id="IPR015991">
    <property type="entry name" value="TatD/YcfH-like"/>
</dbReference>
<dbReference type="RefSeq" id="WP_055289367.1">
    <property type="nucleotide sequence ID" value="NZ_CAXUGT010000007.1"/>
</dbReference>
<dbReference type="AlphaFoldDB" id="A0A173RXD1"/>
<keyword evidence="1 3" id="KW-0479">Metal-binding</keyword>
<dbReference type="PIRSF" id="PIRSF005902">
    <property type="entry name" value="DNase_TatD"/>
    <property type="match status" value="1"/>
</dbReference>
<feature type="binding site" evidence="3">
    <location>
        <position position="153"/>
    </location>
    <ligand>
        <name>a divalent metal cation</name>
        <dbReference type="ChEBI" id="CHEBI:60240"/>
        <label>2</label>
    </ligand>
</feature>
<sequence length="255" mass="28802">MIFDTHAHYDDEQFDTDRDALLRGMAEQNVGTIINVGASLEGCWRSVELAHQYPFVYAAVGIHPDEVGDLNEESFARLRETARMEEKVVAIGEIGLDYHWDVQPHEVQKYWFVKQMELAKELDLPIAVHSRDAAKDTFDLIAARGKGQRGVIHCYSYSPEMAQEYVKLGYHIGLGGVVTFKNAKKAKETARQIPLDHILLETDCPYMAPTPFRGKRNNSAYIDYVAQEIADLKGISKEEVIAVTEENAKKLFAII</sequence>
<organism evidence="4 5">
    <name type="scientific">Eubacterium ramulus</name>
    <dbReference type="NCBI Taxonomy" id="39490"/>
    <lineage>
        <taxon>Bacteria</taxon>
        <taxon>Bacillati</taxon>
        <taxon>Bacillota</taxon>
        <taxon>Clostridia</taxon>
        <taxon>Eubacteriales</taxon>
        <taxon>Eubacteriaceae</taxon>
        <taxon>Eubacterium</taxon>
    </lineage>
</organism>
<evidence type="ECO:0000313" key="4">
    <source>
        <dbReference type="EMBL" id="CUM82673.1"/>
    </source>
</evidence>
<evidence type="ECO:0000256" key="1">
    <source>
        <dbReference type="ARBA" id="ARBA00022723"/>
    </source>
</evidence>
<dbReference type="FunFam" id="3.20.20.140:FF:000005">
    <property type="entry name" value="TatD family hydrolase"/>
    <property type="match status" value="1"/>
</dbReference>
<dbReference type="CDD" id="cd01310">
    <property type="entry name" value="TatD_DNAse"/>
    <property type="match status" value="1"/>
</dbReference>
<proteinExistence type="predicted"/>
<dbReference type="Gene3D" id="3.20.20.140">
    <property type="entry name" value="Metal-dependent hydrolases"/>
    <property type="match status" value="1"/>
</dbReference>
<evidence type="ECO:0000256" key="3">
    <source>
        <dbReference type="PIRSR" id="PIRSR005902-1"/>
    </source>
</evidence>
<dbReference type="GO" id="GO:0005829">
    <property type="term" value="C:cytosol"/>
    <property type="evidence" value="ECO:0007669"/>
    <property type="project" value="TreeGrafter"/>
</dbReference>
<dbReference type="STRING" id="39490.ERS852448_00665"/>
<dbReference type="PANTHER" id="PTHR46124:SF2">
    <property type="entry name" value="D-AMINOACYL-TRNA DEACYLASE"/>
    <property type="match status" value="1"/>
</dbReference>
<gene>
    <name evidence="4" type="primary">ycfH</name>
    <name evidence="4" type="ORF">ERS852448_00665</name>
</gene>
<dbReference type="InterPro" id="IPR001130">
    <property type="entry name" value="TatD-like"/>
</dbReference>
<feature type="binding site" evidence="3">
    <location>
        <position position="6"/>
    </location>
    <ligand>
        <name>a divalent metal cation</name>
        <dbReference type="ChEBI" id="CHEBI:60240"/>
        <label>1</label>
    </ligand>
</feature>
<evidence type="ECO:0000256" key="2">
    <source>
        <dbReference type="ARBA" id="ARBA00022801"/>
    </source>
</evidence>